<gene>
    <name evidence="7" type="ORF">EI16_11815</name>
</gene>
<evidence type="ECO:0000256" key="5">
    <source>
        <dbReference type="RuleBase" id="RU361279"/>
    </source>
</evidence>
<evidence type="ECO:0000256" key="1">
    <source>
        <dbReference type="ARBA" id="ARBA00010638"/>
    </source>
</evidence>
<feature type="region of interest" description="Disordered" evidence="6">
    <location>
        <begin position="1"/>
        <end position="22"/>
    </location>
</feature>
<reference evidence="7 8" key="1">
    <citation type="submission" date="2014-04" db="EMBL/GenBank/DDBJ databases">
        <title>Draft genome sequence of Hydrogenovibrio marinus MH-110, a model organism for aerobic H2 metabolism.</title>
        <authorList>
            <person name="Cha H.J."/>
            <person name="Jo B.H."/>
            <person name="Hwang B.H."/>
        </authorList>
    </citation>
    <scope>NUCLEOTIDE SEQUENCE [LARGE SCALE GENOMIC DNA]</scope>
    <source>
        <strain evidence="7 8">MH-110</strain>
    </source>
</reference>
<organism evidence="7 8">
    <name type="scientific">Hydrogenovibrio marinus</name>
    <dbReference type="NCBI Taxonomy" id="28885"/>
    <lineage>
        <taxon>Bacteria</taxon>
        <taxon>Pseudomonadati</taxon>
        <taxon>Pseudomonadota</taxon>
        <taxon>Gammaproteobacteria</taxon>
        <taxon>Thiotrichales</taxon>
        <taxon>Piscirickettsiaceae</taxon>
        <taxon>Hydrogenovibrio</taxon>
    </lineage>
</organism>
<sequence length="194" mass="22442">MTSQATLRQQCRKNRRSLSPEVQKQHAKAAAKLILRSRFLMRARKVSLFLSEDGELGTQYLLQVLWQRKIEVYLPVLTQYLRRPMMFAPYTPTTRLVPKYFGIREPKVDKHLLIDGKHLDLVITPLVCFDTSGNRIGMGGGYYDKTFQFKRHFPNLSPKLIGWAHQCQKVDALPSQPWDIKLNGLVTEKQAAIF</sequence>
<feature type="binding site" evidence="4">
    <location>
        <position position="50"/>
    </location>
    <ligand>
        <name>substrate</name>
    </ligand>
</feature>
<keyword evidence="3 4" id="KW-0067">ATP-binding</keyword>
<dbReference type="GO" id="GO:0035999">
    <property type="term" value="P:tetrahydrofolate interconversion"/>
    <property type="evidence" value="ECO:0007669"/>
    <property type="project" value="TreeGrafter"/>
</dbReference>
<dbReference type="PANTHER" id="PTHR23407">
    <property type="entry name" value="ATPASE INHIBITOR/5-FORMYLTETRAHYDROFOLATE CYCLO-LIGASE"/>
    <property type="match status" value="1"/>
</dbReference>
<dbReference type="GO" id="GO:0005524">
    <property type="term" value="F:ATP binding"/>
    <property type="evidence" value="ECO:0007669"/>
    <property type="project" value="UniProtKB-KW"/>
</dbReference>
<evidence type="ECO:0000256" key="6">
    <source>
        <dbReference type="SAM" id="MobiDB-lite"/>
    </source>
</evidence>
<feature type="binding site" evidence="4">
    <location>
        <begin position="135"/>
        <end position="143"/>
    </location>
    <ligand>
        <name>ATP</name>
        <dbReference type="ChEBI" id="CHEBI:30616"/>
    </ligand>
</feature>
<evidence type="ECO:0000256" key="2">
    <source>
        <dbReference type="ARBA" id="ARBA00022741"/>
    </source>
</evidence>
<keyword evidence="8" id="KW-1185">Reference proteome</keyword>
<evidence type="ECO:0000313" key="7">
    <source>
        <dbReference type="EMBL" id="KDN96912.1"/>
    </source>
</evidence>
<dbReference type="InterPro" id="IPR037171">
    <property type="entry name" value="NagB/RpiA_transferase-like"/>
</dbReference>
<dbReference type="Gene3D" id="3.40.50.10420">
    <property type="entry name" value="NagB/RpiA/CoA transferase-like"/>
    <property type="match status" value="1"/>
</dbReference>
<dbReference type="GO" id="GO:0009396">
    <property type="term" value="P:folic acid-containing compound biosynthetic process"/>
    <property type="evidence" value="ECO:0007669"/>
    <property type="project" value="TreeGrafter"/>
</dbReference>
<comment type="caution">
    <text evidence="7">The sequence shown here is derived from an EMBL/GenBank/DDBJ whole genome shotgun (WGS) entry which is preliminary data.</text>
</comment>
<comment type="cofactor">
    <cofactor evidence="5">
        <name>Mg(2+)</name>
        <dbReference type="ChEBI" id="CHEBI:18420"/>
    </cofactor>
</comment>
<keyword evidence="5" id="KW-0460">Magnesium</keyword>
<dbReference type="InterPro" id="IPR002698">
    <property type="entry name" value="FTHF_cligase"/>
</dbReference>
<dbReference type="GO" id="GO:0030272">
    <property type="term" value="F:5-formyltetrahydrofolate cyclo-ligase activity"/>
    <property type="evidence" value="ECO:0007669"/>
    <property type="project" value="UniProtKB-EC"/>
</dbReference>
<keyword evidence="5" id="KW-0479">Metal-binding</keyword>
<dbReference type="GO" id="GO:0046872">
    <property type="term" value="F:metal ion binding"/>
    <property type="evidence" value="ECO:0007669"/>
    <property type="project" value="UniProtKB-KW"/>
</dbReference>
<dbReference type="Pfam" id="PF01812">
    <property type="entry name" value="5-FTHF_cyc-lig"/>
    <property type="match status" value="1"/>
</dbReference>
<feature type="binding site" evidence="4">
    <location>
        <position position="55"/>
    </location>
    <ligand>
        <name>substrate</name>
    </ligand>
</feature>
<dbReference type="Proteomes" id="UP000027341">
    <property type="component" value="Unassembled WGS sequence"/>
</dbReference>
<dbReference type="STRING" id="28885.EI16_11815"/>
<dbReference type="EMBL" id="JMIU01000001">
    <property type="protein sequence ID" value="KDN96912.1"/>
    <property type="molecule type" value="Genomic_DNA"/>
</dbReference>
<dbReference type="AlphaFoldDB" id="A0A066ZTS2"/>
<name>A0A066ZTS2_HYDMR</name>
<evidence type="ECO:0000313" key="8">
    <source>
        <dbReference type="Proteomes" id="UP000027341"/>
    </source>
</evidence>
<comment type="similarity">
    <text evidence="1 5">Belongs to the 5-formyltetrahydrofolate cyclo-ligase family.</text>
</comment>
<evidence type="ECO:0000256" key="4">
    <source>
        <dbReference type="PIRSR" id="PIRSR006806-1"/>
    </source>
</evidence>
<dbReference type="PANTHER" id="PTHR23407:SF1">
    <property type="entry name" value="5-FORMYLTETRAHYDROFOLATE CYCLO-LIGASE"/>
    <property type="match status" value="1"/>
</dbReference>
<dbReference type="SUPFAM" id="SSF100950">
    <property type="entry name" value="NagB/RpiA/CoA transferase-like"/>
    <property type="match status" value="1"/>
</dbReference>
<proteinExistence type="inferred from homology"/>
<comment type="catalytic activity">
    <reaction evidence="5">
        <text>(6S)-5-formyl-5,6,7,8-tetrahydrofolate + ATP = (6R)-5,10-methenyltetrahydrofolate + ADP + phosphate</text>
        <dbReference type="Rhea" id="RHEA:10488"/>
        <dbReference type="ChEBI" id="CHEBI:30616"/>
        <dbReference type="ChEBI" id="CHEBI:43474"/>
        <dbReference type="ChEBI" id="CHEBI:57455"/>
        <dbReference type="ChEBI" id="CHEBI:57457"/>
        <dbReference type="ChEBI" id="CHEBI:456216"/>
        <dbReference type="EC" id="6.3.3.2"/>
    </reaction>
</comment>
<accession>A0A066ZTS2</accession>
<keyword evidence="2 4" id="KW-0547">Nucleotide-binding</keyword>
<dbReference type="EC" id="6.3.3.2" evidence="5"/>
<evidence type="ECO:0000256" key="3">
    <source>
        <dbReference type="ARBA" id="ARBA00022840"/>
    </source>
</evidence>
<dbReference type="InterPro" id="IPR024185">
    <property type="entry name" value="FTHF_cligase-like_sf"/>
</dbReference>
<dbReference type="PIRSF" id="PIRSF006806">
    <property type="entry name" value="FTHF_cligase"/>
    <property type="match status" value="1"/>
</dbReference>
<dbReference type="NCBIfam" id="TIGR02727">
    <property type="entry name" value="MTHFS_bact"/>
    <property type="match status" value="1"/>
</dbReference>
<protein>
    <recommendedName>
        <fullName evidence="5">5-formyltetrahydrofolate cyclo-ligase</fullName>
        <ecNumber evidence="5">6.3.3.2</ecNumber>
    </recommendedName>
</protein>
<dbReference type="RefSeq" id="WP_029908116.1">
    <property type="nucleotide sequence ID" value="NZ_AP020335.1"/>
</dbReference>